<evidence type="ECO:0000313" key="2">
    <source>
        <dbReference type="EMBL" id="NDV36491.1"/>
    </source>
</evidence>
<sequence length="217" mass="24548">MVVVTSVLLLVRHFRSEIYNFVITKMTAEWYALVLSQIPDGQHVIDVGIGTGLALVKNKQLLVKKKIRVTGVDYDMDYVKNCRNNFEANGLSHVCTVHQASIYDFTQGAPYDAAYFSGSLMIMPDKVQALKHVSSLLKPGSKIYVTQTFESHRNPWMEKVKPYLKYLTTIDFGSVTYESDFLSLVTEAGFQVETKQDIHSSISRASRLYILTPKPKN</sequence>
<dbReference type="AlphaFoldDB" id="A0A6B2LI52"/>
<name>A0A6B2LI52_9EUKA</name>
<dbReference type="Gene3D" id="3.40.50.150">
    <property type="entry name" value="Vaccinia Virus protein VP39"/>
    <property type="match status" value="1"/>
</dbReference>
<accession>A0A6B2LI52</accession>
<proteinExistence type="predicted"/>
<dbReference type="Pfam" id="PF13847">
    <property type="entry name" value="Methyltransf_31"/>
    <property type="match status" value="1"/>
</dbReference>
<dbReference type="PANTHER" id="PTHR44068:SF11">
    <property type="entry name" value="GERANYL DIPHOSPHATE 2-C-METHYLTRANSFERASE"/>
    <property type="match status" value="1"/>
</dbReference>
<organism evidence="2">
    <name type="scientific">Arcella intermedia</name>
    <dbReference type="NCBI Taxonomy" id="1963864"/>
    <lineage>
        <taxon>Eukaryota</taxon>
        <taxon>Amoebozoa</taxon>
        <taxon>Tubulinea</taxon>
        <taxon>Elardia</taxon>
        <taxon>Arcellinida</taxon>
        <taxon>Sphaerothecina</taxon>
        <taxon>Arcellidae</taxon>
        <taxon>Arcella</taxon>
    </lineage>
</organism>
<dbReference type="EMBL" id="GIBP01007522">
    <property type="protein sequence ID" value="NDV36491.1"/>
    <property type="molecule type" value="Transcribed_RNA"/>
</dbReference>
<evidence type="ECO:0000259" key="1">
    <source>
        <dbReference type="Pfam" id="PF13847"/>
    </source>
</evidence>
<dbReference type="PANTHER" id="PTHR44068">
    <property type="entry name" value="ZGC:194242"/>
    <property type="match status" value="1"/>
</dbReference>
<feature type="domain" description="Methyltransferase" evidence="1">
    <location>
        <begin position="40"/>
        <end position="149"/>
    </location>
</feature>
<dbReference type="InterPro" id="IPR025714">
    <property type="entry name" value="Methyltranfer_dom"/>
</dbReference>
<dbReference type="CDD" id="cd02440">
    <property type="entry name" value="AdoMet_MTases"/>
    <property type="match status" value="1"/>
</dbReference>
<protein>
    <recommendedName>
        <fullName evidence="1">Methyltransferase domain-containing protein</fullName>
    </recommendedName>
</protein>
<reference evidence="2" key="1">
    <citation type="journal article" date="2020" name="J. Eukaryot. Microbiol.">
        <title>De novo Sequencing, Assembly and Annotation of the Transcriptome for the Free-Living Testate Amoeba Arcella intermedia.</title>
        <authorList>
            <person name="Ribeiro G.M."/>
            <person name="Porfirio-Sousa A.L."/>
            <person name="Maurer-Alcala X.X."/>
            <person name="Katz L.A."/>
            <person name="Lahr D.J.G."/>
        </authorList>
    </citation>
    <scope>NUCLEOTIDE SEQUENCE</scope>
</reference>
<dbReference type="InterPro" id="IPR029063">
    <property type="entry name" value="SAM-dependent_MTases_sf"/>
</dbReference>
<dbReference type="SUPFAM" id="SSF53335">
    <property type="entry name" value="S-adenosyl-L-methionine-dependent methyltransferases"/>
    <property type="match status" value="1"/>
</dbReference>
<dbReference type="InterPro" id="IPR050447">
    <property type="entry name" value="Erg6_SMT_methyltransf"/>
</dbReference>